<feature type="chain" id="PRO_5020677091" description="ABC transporter substrate-binding protein" evidence="1">
    <location>
        <begin position="22"/>
        <end position="65"/>
    </location>
</feature>
<organism evidence="2 3">
    <name type="scientific">Paraburkholderia pallida</name>
    <dbReference type="NCBI Taxonomy" id="2547399"/>
    <lineage>
        <taxon>Bacteria</taxon>
        <taxon>Pseudomonadati</taxon>
        <taxon>Pseudomonadota</taxon>
        <taxon>Betaproteobacteria</taxon>
        <taxon>Burkholderiales</taxon>
        <taxon>Burkholderiaceae</taxon>
        <taxon>Paraburkholderia</taxon>
    </lineage>
</organism>
<dbReference type="PROSITE" id="PS51257">
    <property type="entry name" value="PROKAR_LIPOPROTEIN"/>
    <property type="match status" value="1"/>
</dbReference>
<sequence>MKRVCSAISLIVLTLGCAACASTQPPVNDQSARRAPVLTVGVSDPNTQLILPWFLTDLINLVNDP</sequence>
<dbReference type="Proteomes" id="UP000295727">
    <property type="component" value="Chromosome 4"/>
</dbReference>
<evidence type="ECO:0000313" key="3">
    <source>
        <dbReference type="Proteomes" id="UP000295727"/>
    </source>
</evidence>
<name>A0A4P7D404_9BURK</name>
<keyword evidence="3" id="KW-1185">Reference proteome</keyword>
<dbReference type="OrthoDB" id="8667365at2"/>
<keyword evidence="1" id="KW-0732">Signal</keyword>
<dbReference type="KEGG" id="ppai:E1956_41000"/>
<evidence type="ECO:0008006" key="4">
    <source>
        <dbReference type="Google" id="ProtNLM"/>
    </source>
</evidence>
<dbReference type="AlphaFoldDB" id="A0A4P7D404"/>
<evidence type="ECO:0000256" key="1">
    <source>
        <dbReference type="SAM" id="SignalP"/>
    </source>
</evidence>
<protein>
    <recommendedName>
        <fullName evidence="4">ABC transporter substrate-binding protein</fullName>
    </recommendedName>
</protein>
<evidence type="ECO:0000313" key="2">
    <source>
        <dbReference type="EMBL" id="QBR03501.1"/>
    </source>
</evidence>
<reference evidence="2 3" key="1">
    <citation type="submission" date="2019-03" db="EMBL/GenBank/DDBJ databases">
        <title>Paraburkholderia sp. 7MH5, isolated from subtropical forest soil.</title>
        <authorList>
            <person name="Gao Z.-H."/>
            <person name="Qiu L.-H."/>
        </authorList>
    </citation>
    <scope>NUCLEOTIDE SEQUENCE [LARGE SCALE GENOMIC DNA]</scope>
    <source>
        <strain evidence="2 3">7MH5</strain>
    </source>
</reference>
<proteinExistence type="predicted"/>
<accession>A0A4P7D404</accession>
<feature type="signal peptide" evidence="1">
    <location>
        <begin position="1"/>
        <end position="21"/>
    </location>
</feature>
<dbReference type="EMBL" id="CP038151">
    <property type="protein sequence ID" value="QBR03501.1"/>
    <property type="molecule type" value="Genomic_DNA"/>
</dbReference>
<dbReference type="RefSeq" id="WP_134758989.1">
    <property type="nucleotide sequence ID" value="NZ_CP038151.1"/>
</dbReference>
<gene>
    <name evidence="2" type="ORF">E1956_41000</name>
</gene>